<reference evidence="4" key="1">
    <citation type="submission" date="2018-01" db="EMBL/GenBank/DDBJ databases">
        <authorList>
            <person name="Alioto T."/>
            <person name="Alioto T."/>
        </authorList>
    </citation>
    <scope>NUCLEOTIDE SEQUENCE [LARGE SCALE GENOMIC DNA]</scope>
</reference>
<keyword evidence="2" id="KW-0732">Signal</keyword>
<name>A0A3B0JRQ9_DROGU</name>
<feature type="chain" id="PRO_5017307083" description="DUF4794 domain-containing protein" evidence="2">
    <location>
        <begin position="20"/>
        <end position="324"/>
    </location>
</feature>
<dbReference type="OrthoDB" id="8035063at2759"/>
<evidence type="ECO:0000256" key="2">
    <source>
        <dbReference type="SAM" id="SignalP"/>
    </source>
</evidence>
<feature type="signal peptide" evidence="2">
    <location>
        <begin position="1"/>
        <end position="19"/>
    </location>
</feature>
<dbReference type="AlphaFoldDB" id="A0A3B0JRQ9"/>
<dbReference type="Proteomes" id="UP000268350">
    <property type="component" value="Unassembled WGS sequence"/>
</dbReference>
<evidence type="ECO:0008006" key="5">
    <source>
        <dbReference type="Google" id="ProtNLM"/>
    </source>
</evidence>
<accession>A0A3B0JRQ9</accession>
<dbReference type="STRING" id="7266.A0A3B0JRQ9"/>
<feature type="compositionally biased region" description="Pro residues" evidence="1">
    <location>
        <begin position="207"/>
        <end position="232"/>
    </location>
</feature>
<sequence>MKIFPVLAVVVLCLAAAQAGTRRPQLVRLHQVTRSEYNELLHLTQGQEMVSEARLLSSPIAGIKGLAAGVKGGFAVGNFFPAFFRSGPKEVISKKGHPLCVISPKNPYDEEEEENSRSISVAYEPNTESGSSSGGPSEGGNGGDHGGGHGGGHGDGSDSDNDDADTDTPIVNCIVIVSDGETIKQSHGGSGKPNGKPPPSHGRYPPYYQPPYGYPYPGYYPPYPYPPPPPPKHTPRSFDRSIEAPEDVSRVIDAYNGYYYQPRQFTPRYHKRSRASQEIFPAYQPASYPQQEYASNYPKVVRNYGLNHPAPVYVRTPQFDQDQE</sequence>
<gene>
    <name evidence="3" type="ORF">DGUA_6G001350</name>
</gene>
<evidence type="ECO:0000313" key="3">
    <source>
        <dbReference type="EMBL" id="SPP73808.1"/>
    </source>
</evidence>
<dbReference type="OMA" id="ASYPQQE"/>
<evidence type="ECO:0000256" key="1">
    <source>
        <dbReference type="SAM" id="MobiDB-lite"/>
    </source>
</evidence>
<evidence type="ECO:0000313" key="4">
    <source>
        <dbReference type="Proteomes" id="UP000268350"/>
    </source>
</evidence>
<organism evidence="3 4">
    <name type="scientific">Drosophila guanche</name>
    <name type="common">Fruit fly</name>
    <dbReference type="NCBI Taxonomy" id="7266"/>
    <lineage>
        <taxon>Eukaryota</taxon>
        <taxon>Metazoa</taxon>
        <taxon>Ecdysozoa</taxon>
        <taxon>Arthropoda</taxon>
        <taxon>Hexapoda</taxon>
        <taxon>Insecta</taxon>
        <taxon>Pterygota</taxon>
        <taxon>Neoptera</taxon>
        <taxon>Endopterygota</taxon>
        <taxon>Diptera</taxon>
        <taxon>Brachycera</taxon>
        <taxon>Muscomorpha</taxon>
        <taxon>Ephydroidea</taxon>
        <taxon>Drosophilidae</taxon>
        <taxon>Drosophila</taxon>
        <taxon>Sophophora</taxon>
    </lineage>
</organism>
<feature type="region of interest" description="Disordered" evidence="1">
    <location>
        <begin position="100"/>
        <end position="167"/>
    </location>
</feature>
<keyword evidence="4" id="KW-1185">Reference proteome</keyword>
<feature type="region of interest" description="Disordered" evidence="1">
    <location>
        <begin position="182"/>
        <end position="239"/>
    </location>
</feature>
<proteinExistence type="predicted"/>
<dbReference type="EMBL" id="OUUW01000001">
    <property type="protein sequence ID" value="SPP73808.1"/>
    <property type="molecule type" value="Genomic_DNA"/>
</dbReference>
<feature type="compositionally biased region" description="Acidic residues" evidence="1">
    <location>
        <begin position="157"/>
        <end position="166"/>
    </location>
</feature>
<protein>
    <recommendedName>
        <fullName evidence="5">DUF4794 domain-containing protein</fullName>
    </recommendedName>
</protein>
<feature type="compositionally biased region" description="Gly residues" evidence="1">
    <location>
        <begin position="132"/>
        <end position="154"/>
    </location>
</feature>